<proteinExistence type="predicted"/>
<gene>
    <name evidence="1" type="ORF">N0F65_008678</name>
</gene>
<dbReference type="AlphaFoldDB" id="A0AAV2ZAF1"/>
<name>A0AAV2ZAF1_9STRA</name>
<dbReference type="InterPro" id="IPR009602">
    <property type="entry name" value="CBAR/FAM92"/>
</dbReference>
<protein>
    <submittedName>
        <fullName evidence="1">Uncharacterized protein</fullName>
    </submittedName>
</protein>
<accession>A0AAV2ZAF1</accession>
<dbReference type="Gene3D" id="1.20.1270.60">
    <property type="entry name" value="Arfaptin homology (AH) domain/BAR domain"/>
    <property type="match status" value="1"/>
</dbReference>
<dbReference type="SUPFAM" id="SSF103657">
    <property type="entry name" value="BAR/IMD domain-like"/>
    <property type="match status" value="1"/>
</dbReference>
<dbReference type="PANTHER" id="PTHR21223">
    <property type="entry name" value="CBY1-INTERACTING BAR DOMAIN-CONTAINING PROTEIN HOMOLOG"/>
    <property type="match status" value="1"/>
</dbReference>
<dbReference type="GO" id="GO:0036064">
    <property type="term" value="C:ciliary basal body"/>
    <property type="evidence" value="ECO:0007669"/>
    <property type="project" value="TreeGrafter"/>
</dbReference>
<dbReference type="GO" id="GO:0060271">
    <property type="term" value="P:cilium assembly"/>
    <property type="evidence" value="ECO:0007669"/>
    <property type="project" value="TreeGrafter"/>
</dbReference>
<dbReference type="Proteomes" id="UP001146120">
    <property type="component" value="Unassembled WGS sequence"/>
</dbReference>
<reference evidence="1" key="1">
    <citation type="submission" date="2022-11" db="EMBL/GenBank/DDBJ databases">
        <authorList>
            <person name="Morgan W.R."/>
            <person name="Tartar A."/>
        </authorList>
    </citation>
    <scope>NUCLEOTIDE SEQUENCE</scope>
    <source>
        <strain evidence="1">ARSEF 373</strain>
    </source>
</reference>
<evidence type="ECO:0000313" key="1">
    <source>
        <dbReference type="EMBL" id="DBA02464.1"/>
    </source>
</evidence>
<dbReference type="EMBL" id="DAKRPA010000031">
    <property type="protein sequence ID" value="DBA02464.1"/>
    <property type="molecule type" value="Genomic_DNA"/>
</dbReference>
<dbReference type="GO" id="GO:0035869">
    <property type="term" value="C:ciliary transition zone"/>
    <property type="evidence" value="ECO:0007669"/>
    <property type="project" value="TreeGrafter"/>
</dbReference>
<keyword evidence="2" id="KW-1185">Reference proteome</keyword>
<organism evidence="1 2">
    <name type="scientific">Lagenidium giganteum</name>
    <dbReference type="NCBI Taxonomy" id="4803"/>
    <lineage>
        <taxon>Eukaryota</taxon>
        <taxon>Sar</taxon>
        <taxon>Stramenopiles</taxon>
        <taxon>Oomycota</taxon>
        <taxon>Peronosporomycetes</taxon>
        <taxon>Pythiales</taxon>
        <taxon>Pythiaceae</taxon>
    </lineage>
</organism>
<evidence type="ECO:0000313" key="2">
    <source>
        <dbReference type="Proteomes" id="UP001146120"/>
    </source>
</evidence>
<dbReference type="InterPro" id="IPR027267">
    <property type="entry name" value="AH/BAR_dom_sf"/>
</dbReference>
<reference evidence="1" key="2">
    <citation type="journal article" date="2023" name="Microbiol Resour">
        <title>Decontamination and Annotation of the Draft Genome Sequence of the Oomycete Lagenidium giganteum ARSEF 373.</title>
        <authorList>
            <person name="Morgan W.R."/>
            <person name="Tartar A."/>
        </authorList>
    </citation>
    <scope>NUCLEOTIDE SEQUENCE</scope>
    <source>
        <strain evidence="1">ARSEF 373</strain>
    </source>
</reference>
<dbReference type="PANTHER" id="PTHR21223:SF2">
    <property type="entry name" value="CBY1-INTERACTING BAR DOMAIN-CONTAINING PROTEIN HOMOLOG"/>
    <property type="match status" value="1"/>
</dbReference>
<comment type="caution">
    <text evidence="1">The sequence shown here is derived from an EMBL/GenBank/DDBJ whole genome shotgun (WGS) entry which is preliminary data.</text>
</comment>
<sequence>MDEKGRALAAHVQFLERNVKALEELVAKLIRMREEQEQFFSGVFTKSMEDVAAQEDCAPLAQCFTHLADASKKLAVDTHDVMLKRPEPEILQTLAQIQDWGIVPMRRLLEDRDKALKIEYKLQKEYDDKSRVSGAAREKEKKMRMLSDQKRRVENVNALIDQNMKKFEYFRVSKMKKVMNELARSQAFHHAKGLEYFAVPCASVTKLNPGEIADTMP</sequence>